<evidence type="ECO:0000256" key="6">
    <source>
        <dbReference type="ARBA" id="ARBA00023136"/>
    </source>
</evidence>
<evidence type="ECO:0000256" key="5">
    <source>
        <dbReference type="ARBA" id="ARBA00022989"/>
    </source>
</evidence>
<feature type="transmembrane region" description="Helical" evidence="7">
    <location>
        <begin position="85"/>
        <end position="112"/>
    </location>
</feature>
<dbReference type="Pfam" id="PF04239">
    <property type="entry name" value="DUF421"/>
    <property type="match status" value="1"/>
</dbReference>
<keyword evidence="5 7" id="KW-1133">Transmembrane helix</keyword>
<organism evidence="9 10">
    <name type="scientific">Pseudaminobacter soli</name>
    <name type="common">ex Zhang et al. 2022</name>
    <dbReference type="NCBI Taxonomy" id="2831468"/>
    <lineage>
        <taxon>Bacteria</taxon>
        <taxon>Pseudomonadati</taxon>
        <taxon>Pseudomonadota</taxon>
        <taxon>Alphaproteobacteria</taxon>
        <taxon>Hyphomicrobiales</taxon>
        <taxon>Phyllobacteriaceae</taxon>
        <taxon>Pseudaminobacter</taxon>
    </lineage>
</organism>
<proteinExistence type="inferred from homology"/>
<evidence type="ECO:0000259" key="8">
    <source>
        <dbReference type="Pfam" id="PF04239"/>
    </source>
</evidence>
<dbReference type="Proteomes" id="UP000680348">
    <property type="component" value="Unassembled WGS sequence"/>
</dbReference>
<dbReference type="InterPro" id="IPR023090">
    <property type="entry name" value="UPF0702_alpha/beta_dom_sf"/>
</dbReference>
<dbReference type="GO" id="GO:0005886">
    <property type="term" value="C:plasma membrane"/>
    <property type="evidence" value="ECO:0007669"/>
    <property type="project" value="UniProtKB-SubCell"/>
</dbReference>
<dbReference type="PANTHER" id="PTHR34582:SF6">
    <property type="entry name" value="UPF0702 TRANSMEMBRANE PROTEIN YCAP"/>
    <property type="match status" value="1"/>
</dbReference>
<keyword evidence="4 7" id="KW-0812">Transmembrane</keyword>
<comment type="subcellular location">
    <subcellularLocation>
        <location evidence="1">Cell membrane</location>
        <topology evidence="1">Multi-pass membrane protein</topology>
    </subcellularLocation>
</comment>
<keyword evidence="10" id="KW-1185">Reference proteome</keyword>
<dbReference type="EMBL" id="JAGWCR010000005">
    <property type="protein sequence ID" value="MBS3649341.1"/>
    <property type="molecule type" value="Genomic_DNA"/>
</dbReference>
<accession>A0A942I9G6</accession>
<feature type="transmembrane region" description="Helical" evidence="7">
    <location>
        <begin position="60"/>
        <end position="79"/>
    </location>
</feature>
<dbReference type="RefSeq" id="WP_188254894.1">
    <property type="nucleotide sequence ID" value="NZ_JABVCF010000005.1"/>
</dbReference>
<evidence type="ECO:0000256" key="7">
    <source>
        <dbReference type="SAM" id="Phobius"/>
    </source>
</evidence>
<feature type="domain" description="YetF C-terminal" evidence="8">
    <location>
        <begin position="110"/>
        <end position="177"/>
    </location>
</feature>
<reference evidence="9" key="1">
    <citation type="submission" date="2021-04" db="EMBL/GenBank/DDBJ databases">
        <title>Pseudaminobacter soli sp. nov., isolated from paddy soil contaminated by heavy metals.</title>
        <authorList>
            <person name="Zhang K."/>
        </authorList>
    </citation>
    <scope>NUCLEOTIDE SEQUENCE</scope>
    <source>
        <strain evidence="9">19-2017</strain>
    </source>
</reference>
<evidence type="ECO:0000313" key="10">
    <source>
        <dbReference type="Proteomes" id="UP000680348"/>
    </source>
</evidence>
<protein>
    <submittedName>
        <fullName evidence="9">DUF421 domain-containing protein</fullName>
    </submittedName>
</protein>
<name>A0A942I9G6_9HYPH</name>
<keyword evidence="6 7" id="KW-0472">Membrane</keyword>
<dbReference type="InterPro" id="IPR007353">
    <property type="entry name" value="DUF421"/>
</dbReference>
<evidence type="ECO:0000313" key="9">
    <source>
        <dbReference type="EMBL" id="MBS3649341.1"/>
    </source>
</evidence>
<dbReference type="AlphaFoldDB" id="A0A942I9G6"/>
<evidence type="ECO:0000256" key="2">
    <source>
        <dbReference type="ARBA" id="ARBA00006448"/>
    </source>
</evidence>
<feature type="transmembrane region" description="Helical" evidence="7">
    <location>
        <begin position="34"/>
        <end position="53"/>
    </location>
</feature>
<evidence type="ECO:0000256" key="1">
    <source>
        <dbReference type="ARBA" id="ARBA00004651"/>
    </source>
</evidence>
<comment type="similarity">
    <text evidence="2">Belongs to the UPF0702 family.</text>
</comment>
<comment type="caution">
    <text evidence="9">The sequence shown here is derived from an EMBL/GenBank/DDBJ whole genome shotgun (WGS) entry which is preliminary data.</text>
</comment>
<sequence length="198" mass="21761">MIESLRAVLQSASEQFHLLLGLERNVENVNSGQMALRAILVYALALLLVRIGSKRFLSQATAFDVIVAIMLGSILSRAINGSAPFVPTILAGGALLAAHWVFATIAASTSFFGPLVKGEPRLLIKDGQVQEEEMRAAQLSKHDLEQALRLQNRQDPSRIKRAYLERNGSISIIPFENVPHILEVATERGVQTIRIKLE</sequence>
<dbReference type="PANTHER" id="PTHR34582">
    <property type="entry name" value="UPF0702 TRANSMEMBRANE PROTEIN YCAP"/>
    <property type="match status" value="1"/>
</dbReference>
<keyword evidence="3" id="KW-1003">Cell membrane</keyword>
<evidence type="ECO:0000256" key="3">
    <source>
        <dbReference type="ARBA" id="ARBA00022475"/>
    </source>
</evidence>
<dbReference type="Gene3D" id="3.30.240.20">
    <property type="entry name" value="bsu07140 like domains"/>
    <property type="match status" value="1"/>
</dbReference>
<evidence type="ECO:0000256" key="4">
    <source>
        <dbReference type="ARBA" id="ARBA00022692"/>
    </source>
</evidence>
<gene>
    <name evidence="9" type="ORF">KEU06_12035</name>
</gene>